<keyword evidence="2" id="KW-1185">Reference proteome</keyword>
<evidence type="ECO:0000313" key="1">
    <source>
        <dbReference type="EMBL" id="GEK92088.1"/>
    </source>
</evidence>
<proteinExistence type="predicted"/>
<sequence>MHFSHRNVELTKEVEREYALFTSKCRTRKSKLVRVNTLLIEKPNSRSKVSFNIYFLYQTEL</sequence>
<gene>
    <name evidence="1" type="ORF">AKA01nite_17100</name>
</gene>
<evidence type="ECO:0000313" key="2">
    <source>
        <dbReference type="Proteomes" id="UP000321662"/>
    </source>
</evidence>
<dbReference type="Proteomes" id="UP000321662">
    <property type="component" value="Unassembled WGS sequence"/>
</dbReference>
<organism evidence="1 2">
    <name type="scientific">Alkalibacterium kapii</name>
    <dbReference type="NCBI Taxonomy" id="426704"/>
    <lineage>
        <taxon>Bacteria</taxon>
        <taxon>Bacillati</taxon>
        <taxon>Bacillota</taxon>
        <taxon>Bacilli</taxon>
        <taxon>Lactobacillales</taxon>
        <taxon>Carnobacteriaceae</taxon>
        <taxon>Alkalibacterium</taxon>
    </lineage>
</organism>
<accession>A0A511AV59</accession>
<dbReference type="AlphaFoldDB" id="A0A511AV59"/>
<comment type="caution">
    <text evidence="1">The sequence shown here is derived from an EMBL/GenBank/DDBJ whole genome shotgun (WGS) entry which is preliminary data.</text>
</comment>
<reference evidence="1 2" key="1">
    <citation type="submission" date="2019-07" db="EMBL/GenBank/DDBJ databases">
        <title>Whole genome shotgun sequence of Alkalibacterium kapii NBRC 103247.</title>
        <authorList>
            <person name="Hosoyama A."/>
            <person name="Uohara A."/>
            <person name="Ohji S."/>
            <person name="Ichikawa N."/>
        </authorList>
    </citation>
    <scope>NUCLEOTIDE SEQUENCE [LARGE SCALE GENOMIC DNA]</scope>
    <source>
        <strain evidence="1 2">NBRC 103247</strain>
    </source>
</reference>
<name>A0A511AV59_9LACT</name>
<protein>
    <submittedName>
        <fullName evidence="1">Uncharacterized protein</fullName>
    </submittedName>
</protein>
<dbReference type="EMBL" id="BJUY01000030">
    <property type="protein sequence ID" value="GEK92088.1"/>
    <property type="molecule type" value="Genomic_DNA"/>
</dbReference>